<dbReference type="EMBL" id="CAJVPV010063642">
    <property type="protein sequence ID" value="CAG8793139.1"/>
    <property type="molecule type" value="Genomic_DNA"/>
</dbReference>
<accession>A0A9N9P5S4</accession>
<organism evidence="2 3">
    <name type="scientific">Acaulospora morrowiae</name>
    <dbReference type="NCBI Taxonomy" id="94023"/>
    <lineage>
        <taxon>Eukaryota</taxon>
        <taxon>Fungi</taxon>
        <taxon>Fungi incertae sedis</taxon>
        <taxon>Mucoromycota</taxon>
        <taxon>Glomeromycotina</taxon>
        <taxon>Glomeromycetes</taxon>
        <taxon>Diversisporales</taxon>
        <taxon>Acaulosporaceae</taxon>
        <taxon>Acaulospora</taxon>
    </lineage>
</organism>
<evidence type="ECO:0000313" key="2">
    <source>
        <dbReference type="EMBL" id="CAG8793139.1"/>
    </source>
</evidence>
<evidence type="ECO:0000313" key="3">
    <source>
        <dbReference type="Proteomes" id="UP000789342"/>
    </source>
</evidence>
<reference evidence="2" key="1">
    <citation type="submission" date="2021-06" db="EMBL/GenBank/DDBJ databases">
        <authorList>
            <person name="Kallberg Y."/>
            <person name="Tangrot J."/>
            <person name="Rosling A."/>
        </authorList>
    </citation>
    <scope>NUCLEOTIDE SEQUENCE</scope>
    <source>
        <strain evidence="2">CL551</strain>
    </source>
</reference>
<feature type="non-terminal residue" evidence="2">
    <location>
        <position position="1"/>
    </location>
</feature>
<keyword evidence="3" id="KW-1185">Reference proteome</keyword>
<evidence type="ECO:0000256" key="1">
    <source>
        <dbReference type="SAM" id="Coils"/>
    </source>
</evidence>
<comment type="caution">
    <text evidence="2">The sequence shown here is derived from an EMBL/GenBank/DDBJ whole genome shotgun (WGS) entry which is preliminary data.</text>
</comment>
<dbReference type="AlphaFoldDB" id="A0A9N9P5S4"/>
<protein>
    <submittedName>
        <fullName evidence="2">12319_t:CDS:1</fullName>
    </submittedName>
</protein>
<name>A0A9N9P5S4_9GLOM</name>
<dbReference type="Proteomes" id="UP000789342">
    <property type="component" value="Unassembled WGS sequence"/>
</dbReference>
<keyword evidence="1" id="KW-0175">Coiled coil</keyword>
<gene>
    <name evidence="2" type="ORF">AMORRO_LOCUS18316</name>
</gene>
<sequence length="76" mass="9303">KEAPISFAEILKKRSRSRSVYRKENKEQEGIRKRLNNLEGKIKNMKNKINILWKWWMAVQEEQKEAEQKNEEEEEQ</sequence>
<feature type="coiled-coil region" evidence="1">
    <location>
        <begin position="21"/>
        <end position="76"/>
    </location>
</feature>
<proteinExistence type="predicted"/>